<keyword evidence="1" id="KW-0472">Membrane</keyword>
<reference evidence="3" key="1">
    <citation type="submission" date="2017-02" db="EMBL/GenBank/DDBJ databases">
        <title>Natronthermophilus aegyptiacus gen. nov.,sp. nov., an aerobic, extremely halophilic alkalithermophilic archaeon isolated from the athalassohaline Wadi An Natrun, Egypt.</title>
        <authorList>
            <person name="Zhao B."/>
        </authorList>
    </citation>
    <scope>NUCLEOTIDE SEQUENCE [LARGE SCALE GENOMIC DNA]</scope>
    <source>
        <strain evidence="3">JW/NM-HA 15</strain>
    </source>
</reference>
<proteinExistence type="predicted"/>
<evidence type="ECO:0000313" key="2">
    <source>
        <dbReference type="EMBL" id="ARS89057.1"/>
    </source>
</evidence>
<feature type="transmembrane region" description="Helical" evidence="1">
    <location>
        <begin position="33"/>
        <end position="61"/>
    </location>
</feature>
<gene>
    <name evidence="2" type="ORF">B1756_04325</name>
</gene>
<accession>A0A2Z2HU89</accession>
<dbReference type="GeneID" id="32893277"/>
<keyword evidence="1" id="KW-1133">Transmembrane helix</keyword>
<dbReference type="InterPro" id="IPR058337">
    <property type="entry name" value="DUF8024"/>
</dbReference>
<dbReference type="Proteomes" id="UP000250088">
    <property type="component" value="Chromosome"/>
</dbReference>
<evidence type="ECO:0000313" key="3">
    <source>
        <dbReference type="Proteomes" id="UP000250088"/>
    </source>
</evidence>
<dbReference type="Pfam" id="PF26067">
    <property type="entry name" value="DUF8024"/>
    <property type="match status" value="1"/>
</dbReference>
<sequence>MESAIALNVLVDNIVEMNEHFGNVAAGDGAAPLLVLVGTILVIFSVAVFGGLTLGAVGSLFTSN</sequence>
<name>A0A2Z2HU89_9EURY</name>
<dbReference type="EMBL" id="CP019893">
    <property type="protein sequence ID" value="ARS89057.1"/>
    <property type="molecule type" value="Genomic_DNA"/>
</dbReference>
<dbReference type="OrthoDB" id="155914at2157"/>
<dbReference type="KEGG" id="naj:B1756_04325"/>
<keyword evidence="1" id="KW-0812">Transmembrane</keyword>
<protein>
    <submittedName>
        <fullName evidence="2">Uncharacterized protein</fullName>
    </submittedName>
</protein>
<dbReference type="RefSeq" id="WP_086887438.1">
    <property type="nucleotide sequence ID" value="NZ_CP019893.1"/>
</dbReference>
<keyword evidence="3" id="KW-1185">Reference proteome</keyword>
<dbReference type="AlphaFoldDB" id="A0A2Z2HU89"/>
<organism evidence="2 3">
    <name type="scientific">Natrarchaeobaculum aegyptiacum</name>
    <dbReference type="NCBI Taxonomy" id="745377"/>
    <lineage>
        <taxon>Archaea</taxon>
        <taxon>Methanobacteriati</taxon>
        <taxon>Methanobacteriota</taxon>
        <taxon>Stenosarchaea group</taxon>
        <taxon>Halobacteria</taxon>
        <taxon>Halobacteriales</taxon>
        <taxon>Natrialbaceae</taxon>
        <taxon>Natrarchaeobaculum</taxon>
    </lineage>
</organism>
<evidence type="ECO:0000256" key="1">
    <source>
        <dbReference type="SAM" id="Phobius"/>
    </source>
</evidence>